<keyword evidence="4" id="KW-1185">Reference proteome</keyword>
<evidence type="ECO:0000313" key="3">
    <source>
        <dbReference type="EMBL" id="GAB1251034.1"/>
    </source>
</evidence>
<feature type="transmembrane region" description="Helical" evidence="2">
    <location>
        <begin position="78"/>
        <end position="101"/>
    </location>
</feature>
<name>A0ABQ0E000_9PORP</name>
<sequence>MTDDKFSFSAVIAHITDWVRSVYRHGSFRLMEGIRKAMNVALRGVLLLIFVPLILMLLAISLGFGFKSWLDTSFAIGFLMAAAALLVLFFVVLLIGHAVLVSRQSKMLGEFLDKMGGKASDGEDNIEKKPLTALLERESFESDLDESNSGISPDERAQ</sequence>
<evidence type="ECO:0008006" key="5">
    <source>
        <dbReference type="Google" id="ProtNLM"/>
    </source>
</evidence>
<keyword evidence="2" id="KW-0812">Transmembrane</keyword>
<dbReference type="Proteomes" id="UP001628220">
    <property type="component" value="Unassembled WGS sequence"/>
</dbReference>
<proteinExistence type="predicted"/>
<comment type="caution">
    <text evidence="3">The sequence shown here is derived from an EMBL/GenBank/DDBJ whole genome shotgun (WGS) entry which is preliminary data.</text>
</comment>
<accession>A0ABQ0E000</accession>
<protein>
    <recommendedName>
        <fullName evidence="5">Holin-X, holin superfamily III</fullName>
    </recommendedName>
</protein>
<reference evidence="3 4" key="1">
    <citation type="journal article" date="2025" name="Int. J. Syst. Evol. Microbiol.">
        <title>Desulfovibrio falkowii sp. nov., Porphyromonas miyakawae sp. nov., Mediterraneibacter flintii sp. nov. and Owariibacterium komagatae gen. nov., sp. nov., isolated from human faeces.</title>
        <authorList>
            <person name="Hamaguchi T."/>
            <person name="Ohara M."/>
            <person name="Hisatomi A."/>
            <person name="Sekiguchi K."/>
            <person name="Takeda J.I."/>
            <person name="Ueyama J."/>
            <person name="Ito M."/>
            <person name="Nishiwaki H."/>
            <person name="Ogi T."/>
            <person name="Hirayama M."/>
            <person name="Ohkuma M."/>
            <person name="Sakamoto M."/>
            <person name="Ohno K."/>
        </authorList>
    </citation>
    <scope>NUCLEOTIDE SEQUENCE [LARGE SCALE GENOMIC DNA]</scope>
    <source>
        <strain evidence="3 4">13CB11C</strain>
    </source>
</reference>
<evidence type="ECO:0000256" key="2">
    <source>
        <dbReference type="SAM" id="Phobius"/>
    </source>
</evidence>
<feature type="transmembrane region" description="Helical" evidence="2">
    <location>
        <begin position="44"/>
        <end position="66"/>
    </location>
</feature>
<dbReference type="RefSeq" id="WP_411914850.1">
    <property type="nucleotide sequence ID" value="NZ_BAAFSF010000001.1"/>
</dbReference>
<feature type="region of interest" description="Disordered" evidence="1">
    <location>
        <begin position="137"/>
        <end position="158"/>
    </location>
</feature>
<dbReference type="EMBL" id="BAAFSF010000001">
    <property type="protein sequence ID" value="GAB1251034.1"/>
    <property type="molecule type" value="Genomic_DNA"/>
</dbReference>
<organism evidence="3 4">
    <name type="scientific">Porphyromonas miyakawae</name>
    <dbReference type="NCBI Taxonomy" id="3137470"/>
    <lineage>
        <taxon>Bacteria</taxon>
        <taxon>Pseudomonadati</taxon>
        <taxon>Bacteroidota</taxon>
        <taxon>Bacteroidia</taxon>
        <taxon>Bacteroidales</taxon>
        <taxon>Porphyromonadaceae</taxon>
        <taxon>Porphyromonas</taxon>
    </lineage>
</organism>
<evidence type="ECO:0000313" key="4">
    <source>
        <dbReference type="Proteomes" id="UP001628220"/>
    </source>
</evidence>
<evidence type="ECO:0000256" key="1">
    <source>
        <dbReference type="SAM" id="MobiDB-lite"/>
    </source>
</evidence>
<keyword evidence="2" id="KW-0472">Membrane</keyword>
<gene>
    <name evidence="3" type="ORF">Tsumi_01380</name>
</gene>
<keyword evidence="2" id="KW-1133">Transmembrane helix</keyword>